<protein>
    <submittedName>
        <fullName evidence="1">Uncharacterized protein</fullName>
    </submittedName>
</protein>
<evidence type="ECO:0000313" key="2">
    <source>
        <dbReference type="Proteomes" id="UP000232722"/>
    </source>
</evidence>
<dbReference type="AlphaFoldDB" id="A0A2N0NSK5"/>
<comment type="caution">
    <text evidence="1">The sequence shown here is derived from an EMBL/GenBank/DDBJ whole genome shotgun (WGS) entry which is preliminary data.</text>
</comment>
<sequence>MAALLGLKKLLVQHVAYLYNAVLLPRLEFRLQTTLFSEGTTHLIITPILSVLWKKAGFAATTPLALLFLKLPFSIQNAFYRFLSSHIASWQKIFTHPDFKDFALYAISYLQGYLGAESCPSVINLEPWSQTAWKFWKYLNIFVLAQLVSPCGRYLMNWSDLRYLSIVSRKEQISTWFNFIKNNFLSSSSSSLLLPLYFINSSFTLASPCLLDHTVKDYHFILNGLSILILLLKLYL</sequence>
<gene>
    <name evidence="1" type="ORF">RhiirA5_432944</name>
</gene>
<name>A0A2N0NSK5_9GLOM</name>
<accession>A0A2N0NSK5</accession>
<reference evidence="1 2" key="1">
    <citation type="submission" date="2016-04" db="EMBL/GenBank/DDBJ databases">
        <title>Genome analyses suggest a sexual origin of heterokaryosis in a supposedly ancient asexual fungus.</title>
        <authorList>
            <person name="Ropars J."/>
            <person name="Sedzielewska K."/>
            <person name="Noel J."/>
            <person name="Charron P."/>
            <person name="Farinelli L."/>
            <person name="Marton T."/>
            <person name="Kruger M."/>
            <person name="Pelin A."/>
            <person name="Brachmann A."/>
            <person name="Corradi N."/>
        </authorList>
    </citation>
    <scope>NUCLEOTIDE SEQUENCE [LARGE SCALE GENOMIC DNA]</scope>
    <source>
        <strain evidence="1 2">A5</strain>
    </source>
</reference>
<reference evidence="1 2" key="2">
    <citation type="submission" date="2017-09" db="EMBL/GenBank/DDBJ databases">
        <title>Extensive intraspecific genome diversity in a model arbuscular mycorrhizal fungus.</title>
        <authorList>
            <person name="Chen E.C."/>
            <person name="Morin E."/>
            <person name="Beaudet D."/>
            <person name="Noel J."/>
            <person name="Ndikumana S."/>
            <person name="Charron P."/>
            <person name="St-Onge C."/>
            <person name="Giorgi J."/>
            <person name="Grigoriev I.V."/>
            <person name="Roux C."/>
            <person name="Martin F.M."/>
            <person name="Corradi N."/>
        </authorList>
    </citation>
    <scope>NUCLEOTIDE SEQUENCE [LARGE SCALE GENOMIC DNA]</scope>
    <source>
        <strain evidence="1 2">A5</strain>
    </source>
</reference>
<organism evidence="1 2">
    <name type="scientific">Rhizophagus irregularis</name>
    <dbReference type="NCBI Taxonomy" id="588596"/>
    <lineage>
        <taxon>Eukaryota</taxon>
        <taxon>Fungi</taxon>
        <taxon>Fungi incertae sedis</taxon>
        <taxon>Mucoromycota</taxon>
        <taxon>Glomeromycotina</taxon>
        <taxon>Glomeromycetes</taxon>
        <taxon>Glomerales</taxon>
        <taxon>Glomeraceae</taxon>
        <taxon>Rhizophagus</taxon>
    </lineage>
</organism>
<evidence type="ECO:0000313" key="1">
    <source>
        <dbReference type="EMBL" id="PKB97532.1"/>
    </source>
</evidence>
<dbReference type="Proteomes" id="UP000232722">
    <property type="component" value="Unassembled WGS sequence"/>
</dbReference>
<proteinExistence type="predicted"/>
<dbReference type="EMBL" id="LLXJ01003134">
    <property type="protein sequence ID" value="PKB97532.1"/>
    <property type="molecule type" value="Genomic_DNA"/>
</dbReference>